<organism evidence="13 14">
    <name type="scientific">Dinoponera quadriceps</name>
    <name type="common">South American ant</name>
    <dbReference type="NCBI Taxonomy" id="609295"/>
    <lineage>
        <taxon>Eukaryota</taxon>
        <taxon>Metazoa</taxon>
        <taxon>Ecdysozoa</taxon>
        <taxon>Arthropoda</taxon>
        <taxon>Hexapoda</taxon>
        <taxon>Insecta</taxon>
        <taxon>Pterygota</taxon>
        <taxon>Neoptera</taxon>
        <taxon>Endopterygota</taxon>
        <taxon>Hymenoptera</taxon>
        <taxon>Apocrita</taxon>
        <taxon>Aculeata</taxon>
        <taxon>Formicoidea</taxon>
        <taxon>Formicidae</taxon>
        <taxon>Ponerinae</taxon>
        <taxon>Ponerini</taxon>
        <taxon>Dinoponera</taxon>
    </lineage>
</organism>
<comment type="similarity">
    <text evidence="2 9">Belongs to the EMP24/GP25L family.</text>
</comment>
<feature type="domain" description="GOLD" evidence="12">
    <location>
        <begin position="29"/>
        <end position="111"/>
    </location>
</feature>
<dbReference type="GeneID" id="106747818"/>
<evidence type="ECO:0000256" key="4">
    <source>
        <dbReference type="ARBA" id="ARBA00022692"/>
    </source>
</evidence>
<reference evidence="14" key="1">
    <citation type="submission" date="2025-08" db="UniProtKB">
        <authorList>
            <consortium name="RefSeq"/>
        </authorList>
    </citation>
    <scope>IDENTIFICATION</scope>
</reference>
<gene>
    <name evidence="14" type="primary">LOC106747818</name>
</gene>
<dbReference type="InterPro" id="IPR015720">
    <property type="entry name" value="Emp24-like"/>
</dbReference>
<dbReference type="Proteomes" id="UP000515204">
    <property type="component" value="Unplaced"/>
</dbReference>
<keyword evidence="6 10" id="KW-1133">Transmembrane helix</keyword>
<dbReference type="SMART" id="SM01190">
    <property type="entry name" value="EMP24_GP25L"/>
    <property type="match status" value="1"/>
</dbReference>
<evidence type="ECO:0000313" key="13">
    <source>
        <dbReference type="Proteomes" id="UP000515204"/>
    </source>
</evidence>
<dbReference type="OrthoDB" id="1929172at2759"/>
<feature type="transmembrane region" description="Helical" evidence="10">
    <location>
        <begin position="175"/>
        <end position="197"/>
    </location>
</feature>
<evidence type="ECO:0000256" key="11">
    <source>
        <dbReference type="SAM" id="SignalP"/>
    </source>
</evidence>
<evidence type="ECO:0000313" key="14">
    <source>
        <dbReference type="RefSeq" id="XP_014481230.1"/>
    </source>
</evidence>
<dbReference type="GO" id="GO:0012505">
    <property type="term" value="C:endomembrane system"/>
    <property type="evidence" value="ECO:0007669"/>
    <property type="project" value="UniProtKB-SubCell"/>
</dbReference>
<dbReference type="InterPro" id="IPR009038">
    <property type="entry name" value="GOLD_dom"/>
</dbReference>
<evidence type="ECO:0000256" key="8">
    <source>
        <dbReference type="ARBA" id="ARBA00037847"/>
    </source>
</evidence>
<keyword evidence="3" id="KW-0217">Developmental protein</keyword>
<dbReference type="SUPFAM" id="SSF101576">
    <property type="entry name" value="Supernatant protein factor (SPF), C-terminal domain"/>
    <property type="match status" value="1"/>
</dbReference>
<dbReference type="PANTHER" id="PTHR22811">
    <property type="entry name" value="TRANSMEMBRANE EMP24 DOMAIN-CONTAINING PROTEIN"/>
    <property type="match status" value="1"/>
</dbReference>
<keyword evidence="4 9" id="KW-0812">Transmembrane</keyword>
<keyword evidence="5 11" id="KW-0732">Signal</keyword>
<accession>A0A6P3XRU8</accession>
<evidence type="ECO:0000256" key="6">
    <source>
        <dbReference type="ARBA" id="ARBA00022989"/>
    </source>
</evidence>
<evidence type="ECO:0000256" key="3">
    <source>
        <dbReference type="ARBA" id="ARBA00022473"/>
    </source>
</evidence>
<proteinExistence type="inferred from homology"/>
<dbReference type="InterPro" id="IPR036598">
    <property type="entry name" value="GOLD_dom_sf"/>
</dbReference>
<evidence type="ECO:0000256" key="9">
    <source>
        <dbReference type="RuleBase" id="RU003827"/>
    </source>
</evidence>
<dbReference type="GO" id="GO:0016020">
    <property type="term" value="C:membrane"/>
    <property type="evidence" value="ECO:0007669"/>
    <property type="project" value="UniProtKB-SubCell"/>
</dbReference>
<dbReference type="Pfam" id="PF01105">
    <property type="entry name" value="EMP24_GP25L"/>
    <property type="match status" value="1"/>
</dbReference>
<sequence length="207" mass="23586">MRWLVPCILFITSIVATHCYFITVDAHAEECFFDKVEFGTKMGLTFEIAEGGFLDIDVKIVGPDGKKIYEGEQESSGKYTFAAHTPGVYTYCFSNQKSSMTPKVVMFNMDIGENRKPNEEAAGADGQDADGNHGKLDDMIKDLSTSLWGVKNEQEYMQVRDRNHRAINESTNFRVVVWAFFEAMVLVLVTIGQIYYLKRFFEVRRIV</sequence>
<dbReference type="KEGG" id="dqu:106747818"/>
<evidence type="ECO:0000256" key="5">
    <source>
        <dbReference type="ARBA" id="ARBA00022729"/>
    </source>
</evidence>
<dbReference type="PROSITE" id="PS50866">
    <property type="entry name" value="GOLD"/>
    <property type="match status" value="1"/>
</dbReference>
<evidence type="ECO:0000259" key="12">
    <source>
        <dbReference type="PROSITE" id="PS50866"/>
    </source>
</evidence>
<evidence type="ECO:0000256" key="1">
    <source>
        <dbReference type="ARBA" id="ARBA00004479"/>
    </source>
</evidence>
<evidence type="ECO:0000256" key="7">
    <source>
        <dbReference type="ARBA" id="ARBA00023136"/>
    </source>
</evidence>
<protein>
    <submittedName>
        <fullName evidence="14">Transmembrane emp24 domain-containing protein 2</fullName>
    </submittedName>
</protein>
<keyword evidence="7 10" id="KW-0472">Membrane</keyword>
<comment type="subcellular location">
    <subcellularLocation>
        <location evidence="8">Endomembrane system</location>
        <topology evidence="8">Single-pass membrane protein</topology>
    </subcellularLocation>
    <subcellularLocation>
        <location evidence="1 9">Membrane</location>
        <topology evidence="1 9">Single-pass type I membrane protein</topology>
    </subcellularLocation>
</comment>
<evidence type="ECO:0000256" key="2">
    <source>
        <dbReference type="ARBA" id="ARBA00007104"/>
    </source>
</evidence>
<dbReference type="AlphaFoldDB" id="A0A6P3XRU8"/>
<dbReference type="RefSeq" id="XP_014481230.1">
    <property type="nucleotide sequence ID" value="XM_014625744.1"/>
</dbReference>
<feature type="chain" id="PRO_5028399883" evidence="11">
    <location>
        <begin position="20"/>
        <end position="207"/>
    </location>
</feature>
<dbReference type="CTD" id="31382"/>
<evidence type="ECO:0000256" key="10">
    <source>
        <dbReference type="SAM" id="Phobius"/>
    </source>
</evidence>
<feature type="signal peptide" evidence="11">
    <location>
        <begin position="1"/>
        <end position="19"/>
    </location>
</feature>
<name>A0A6P3XRU8_DINQU</name>
<keyword evidence="13" id="KW-1185">Reference proteome</keyword>